<comment type="caution">
    <text evidence="11">The sequence shown here is derived from an EMBL/GenBank/DDBJ whole genome shotgun (WGS) entry which is preliminary data.</text>
</comment>
<dbReference type="PANTHER" id="PTHR45436:SF5">
    <property type="entry name" value="SENSOR HISTIDINE KINASE TRCS"/>
    <property type="match status" value="1"/>
</dbReference>
<evidence type="ECO:0000256" key="4">
    <source>
        <dbReference type="ARBA" id="ARBA00022553"/>
    </source>
</evidence>
<dbReference type="Pfam" id="PF02518">
    <property type="entry name" value="HATPase_c"/>
    <property type="match status" value="1"/>
</dbReference>
<evidence type="ECO:0000256" key="9">
    <source>
        <dbReference type="ARBA" id="ARBA00023136"/>
    </source>
</evidence>
<keyword evidence="7 11" id="KW-0418">Kinase</keyword>
<organism evidence="11">
    <name type="scientific">bioreactor metagenome</name>
    <dbReference type="NCBI Taxonomy" id="1076179"/>
    <lineage>
        <taxon>unclassified sequences</taxon>
        <taxon>metagenomes</taxon>
        <taxon>ecological metagenomes</taxon>
    </lineage>
</organism>
<evidence type="ECO:0000259" key="10">
    <source>
        <dbReference type="PROSITE" id="PS50109"/>
    </source>
</evidence>
<keyword evidence="5 11" id="KW-0808">Transferase</keyword>
<dbReference type="InterPro" id="IPR004358">
    <property type="entry name" value="Sig_transdc_His_kin-like_C"/>
</dbReference>
<dbReference type="InterPro" id="IPR036890">
    <property type="entry name" value="HATPase_C_sf"/>
</dbReference>
<feature type="domain" description="Histidine kinase" evidence="10">
    <location>
        <begin position="1"/>
        <end position="166"/>
    </location>
</feature>
<protein>
    <recommendedName>
        <fullName evidence="3">histidine kinase</fullName>
        <ecNumber evidence="3">2.7.13.3</ecNumber>
    </recommendedName>
</protein>
<dbReference type="InterPro" id="IPR005467">
    <property type="entry name" value="His_kinase_dom"/>
</dbReference>
<evidence type="ECO:0000256" key="2">
    <source>
        <dbReference type="ARBA" id="ARBA00004370"/>
    </source>
</evidence>
<gene>
    <name evidence="11" type="primary">todS_4</name>
    <name evidence="11" type="ORF">SDC9_201547</name>
</gene>
<dbReference type="SMART" id="SM00387">
    <property type="entry name" value="HATPase_c"/>
    <property type="match status" value="1"/>
</dbReference>
<keyword evidence="4" id="KW-0597">Phosphoprotein</keyword>
<sequence length="166" mass="17888">MLALSRAEPVNGLVAPPQRVDLAVVARDTVVELLPLAVRKQIDLGYEREDDLPAMVSGQTVLLREMIANLIDNALRYTPEGGLVTVTVAHREDGVYVMVRDNGPGIPEAQRQNVFLRFFRLETTDTLGSGLGLSIVREIVLAHDGEIELADAPGGGLLVSVRLPAA</sequence>
<dbReference type="EC" id="2.7.13.3" evidence="3"/>
<accession>A0A645ITZ7</accession>
<reference evidence="11" key="1">
    <citation type="submission" date="2019-08" db="EMBL/GenBank/DDBJ databases">
        <authorList>
            <person name="Kucharzyk K."/>
            <person name="Murdoch R.W."/>
            <person name="Higgins S."/>
            <person name="Loffler F."/>
        </authorList>
    </citation>
    <scope>NUCLEOTIDE SEQUENCE</scope>
</reference>
<keyword evidence="8" id="KW-1133">Transmembrane helix</keyword>
<comment type="catalytic activity">
    <reaction evidence="1">
        <text>ATP + protein L-histidine = ADP + protein N-phospho-L-histidine.</text>
        <dbReference type="EC" id="2.7.13.3"/>
    </reaction>
</comment>
<keyword evidence="9" id="KW-0472">Membrane</keyword>
<evidence type="ECO:0000256" key="6">
    <source>
        <dbReference type="ARBA" id="ARBA00022692"/>
    </source>
</evidence>
<dbReference type="PANTHER" id="PTHR45436">
    <property type="entry name" value="SENSOR HISTIDINE KINASE YKOH"/>
    <property type="match status" value="1"/>
</dbReference>
<name>A0A645ITZ7_9ZZZZ</name>
<evidence type="ECO:0000256" key="7">
    <source>
        <dbReference type="ARBA" id="ARBA00022777"/>
    </source>
</evidence>
<evidence type="ECO:0000313" key="11">
    <source>
        <dbReference type="EMBL" id="MPN53879.1"/>
    </source>
</evidence>
<dbReference type="EMBL" id="VSSQ01121481">
    <property type="protein sequence ID" value="MPN53879.1"/>
    <property type="molecule type" value="Genomic_DNA"/>
</dbReference>
<evidence type="ECO:0000256" key="3">
    <source>
        <dbReference type="ARBA" id="ARBA00012438"/>
    </source>
</evidence>
<dbReference type="SUPFAM" id="SSF55874">
    <property type="entry name" value="ATPase domain of HSP90 chaperone/DNA topoisomerase II/histidine kinase"/>
    <property type="match status" value="1"/>
</dbReference>
<evidence type="ECO:0000256" key="1">
    <source>
        <dbReference type="ARBA" id="ARBA00000085"/>
    </source>
</evidence>
<comment type="subcellular location">
    <subcellularLocation>
        <location evidence="2">Membrane</location>
    </subcellularLocation>
</comment>
<dbReference type="GO" id="GO:0016020">
    <property type="term" value="C:membrane"/>
    <property type="evidence" value="ECO:0007669"/>
    <property type="project" value="UniProtKB-SubCell"/>
</dbReference>
<evidence type="ECO:0000256" key="5">
    <source>
        <dbReference type="ARBA" id="ARBA00022679"/>
    </source>
</evidence>
<dbReference type="AlphaFoldDB" id="A0A645ITZ7"/>
<dbReference type="PRINTS" id="PR00344">
    <property type="entry name" value="BCTRLSENSOR"/>
</dbReference>
<dbReference type="GO" id="GO:0004673">
    <property type="term" value="F:protein histidine kinase activity"/>
    <property type="evidence" value="ECO:0007669"/>
    <property type="project" value="UniProtKB-EC"/>
</dbReference>
<dbReference type="CDD" id="cd00075">
    <property type="entry name" value="HATPase"/>
    <property type="match status" value="1"/>
</dbReference>
<dbReference type="InterPro" id="IPR003594">
    <property type="entry name" value="HATPase_dom"/>
</dbReference>
<dbReference type="PROSITE" id="PS50109">
    <property type="entry name" value="HIS_KIN"/>
    <property type="match status" value="1"/>
</dbReference>
<keyword evidence="6" id="KW-0812">Transmembrane</keyword>
<dbReference type="InterPro" id="IPR050428">
    <property type="entry name" value="TCS_sensor_his_kinase"/>
</dbReference>
<evidence type="ECO:0000256" key="8">
    <source>
        <dbReference type="ARBA" id="ARBA00022989"/>
    </source>
</evidence>
<dbReference type="Gene3D" id="3.30.565.10">
    <property type="entry name" value="Histidine kinase-like ATPase, C-terminal domain"/>
    <property type="match status" value="1"/>
</dbReference>
<proteinExistence type="predicted"/>